<dbReference type="RefSeq" id="WP_010667801.1">
    <property type="nucleotide sequence ID" value="NZ_AP023410.1"/>
</dbReference>
<dbReference type="Proteomes" id="UP000516424">
    <property type="component" value="Chromosome"/>
</dbReference>
<evidence type="ECO:0000256" key="8">
    <source>
        <dbReference type="ARBA" id="ARBA00022927"/>
    </source>
</evidence>
<dbReference type="GO" id="GO:0009288">
    <property type="term" value="C:bacterial-type flagellum"/>
    <property type="evidence" value="ECO:0007669"/>
    <property type="project" value="InterPro"/>
</dbReference>
<dbReference type="AlphaFoldDB" id="A0AB33IN03"/>
<keyword evidence="10" id="KW-1006">Bacterial flagellum protein export</keyword>
<keyword evidence="7" id="KW-1005">Bacterial flagellum biogenesis</keyword>
<evidence type="ECO:0000256" key="2">
    <source>
        <dbReference type="ARBA" id="ARBA00010004"/>
    </source>
</evidence>
<evidence type="ECO:0000256" key="6">
    <source>
        <dbReference type="ARBA" id="ARBA00022500"/>
    </source>
</evidence>
<evidence type="ECO:0000313" key="13">
    <source>
        <dbReference type="Proteomes" id="UP000516424"/>
    </source>
</evidence>
<dbReference type="GO" id="GO:0005886">
    <property type="term" value="C:plasma membrane"/>
    <property type="evidence" value="ECO:0007669"/>
    <property type="project" value="UniProtKB-SubCell"/>
</dbReference>
<dbReference type="GO" id="GO:0071973">
    <property type="term" value="P:bacterial-type flagellum-dependent cell motility"/>
    <property type="evidence" value="ECO:0007669"/>
    <property type="project" value="InterPro"/>
</dbReference>
<evidence type="ECO:0000256" key="11">
    <source>
        <dbReference type="SAM" id="Coils"/>
    </source>
</evidence>
<dbReference type="EMBL" id="AP023410">
    <property type="protein sequence ID" value="BCK76894.1"/>
    <property type="molecule type" value="Genomic_DNA"/>
</dbReference>
<evidence type="ECO:0000256" key="1">
    <source>
        <dbReference type="ARBA" id="ARBA00004413"/>
    </source>
</evidence>
<dbReference type="GO" id="GO:0015031">
    <property type="term" value="P:protein transport"/>
    <property type="evidence" value="ECO:0007669"/>
    <property type="project" value="UniProtKB-KW"/>
</dbReference>
<keyword evidence="5" id="KW-1003">Cell membrane</keyword>
<dbReference type="Pfam" id="PF02050">
    <property type="entry name" value="FliJ"/>
    <property type="match status" value="1"/>
</dbReference>
<evidence type="ECO:0000256" key="3">
    <source>
        <dbReference type="ARBA" id="ARBA00020392"/>
    </source>
</evidence>
<comment type="similarity">
    <text evidence="2">Belongs to the FliJ family.</text>
</comment>
<organism evidence="12 13">
    <name type="scientific">Acetobacter aceti NBRC 14818</name>
    <dbReference type="NCBI Taxonomy" id="887700"/>
    <lineage>
        <taxon>Bacteria</taxon>
        <taxon>Pseudomonadati</taxon>
        <taxon>Pseudomonadota</taxon>
        <taxon>Alphaproteobacteria</taxon>
        <taxon>Acetobacterales</taxon>
        <taxon>Acetobacteraceae</taxon>
        <taxon>Acetobacter</taxon>
        <taxon>Acetobacter subgen. Acetobacter</taxon>
    </lineage>
</organism>
<evidence type="ECO:0000256" key="7">
    <source>
        <dbReference type="ARBA" id="ARBA00022795"/>
    </source>
</evidence>
<gene>
    <name evidence="12" type="ORF">EMQ_2500</name>
</gene>
<feature type="coiled-coil region" evidence="11">
    <location>
        <begin position="100"/>
        <end position="127"/>
    </location>
</feature>
<dbReference type="GO" id="GO:0044781">
    <property type="term" value="P:bacterial-type flagellum organization"/>
    <property type="evidence" value="ECO:0007669"/>
    <property type="project" value="UniProtKB-KW"/>
</dbReference>
<keyword evidence="6" id="KW-0145">Chemotaxis</keyword>
<dbReference type="InterPro" id="IPR053716">
    <property type="entry name" value="Flag_assembly_chemotaxis_eff"/>
</dbReference>
<keyword evidence="9" id="KW-0472">Membrane</keyword>
<accession>A0AB33IN03</accession>
<dbReference type="InterPro" id="IPR012823">
    <property type="entry name" value="Flagell_FliJ"/>
</dbReference>
<keyword evidence="4" id="KW-0813">Transport</keyword>
<evidence type="ECO:0000256" key="4">
    <source>
        <dbReference type="ARBA" id="ARBA00022448"/>
    </source>
</evidence>
<sequence>MSSSPLDSLLKIRKQELDEAKKLLSEALARAMMASDAVKAAEQNMVRERDLALDFSADDQVVEAYSRWLPIGRAALDKARLSEQDASMEVESCRTRVNMARSALEAAEKLAEMKAKEQQELAQKKEQAMLDDLAMRRATQKKTD</sequence>
<keyword evidence="8" id="KW-0653">Protein transport</keyword>
<protein>
    <recommendedName>
        <fullName evidence="3">Flagellar FliJ protein</fullName>
    </recommendedName>
</protein>
<dbReference type="GO" id="GO:0006935">
    <property type="term" value="P:chemotaxis"/>
    <property type="evidence" value="ECO:0007669"/>
    <property type="project" value="UniProtKB-KW"/>
</dbReference>
<evidence type="ECO:0000256" key="5">
    <source>
        <dbReference type="ARBA" id="ARBA00022475"/>
    </source>
</evidence>
<evidence type="ECO:0000256" key="10">
    <source>
        <dbReference type="ARBA" id="ARBA00023225"/>
    </source>
</evidence>
<evidence type="ECO:0000313" key="12">
    <source>
        <dbReference type="EMBL" id="BCK76894.1"/>
    </source>
</evidence>
<keyword evidence="11" id="KW-0175">Coiled coil</keyword>
<reference evidence="12 13" key="1">
    <citation type="journal article" date="2011" name="Microbiology">
        <title>Transcriptome response to different carbon sources in Acetobacter aceti.</title>
        <authorList>
            <person name="Sakurai K."/>
            <person name="Arai H."/>
            <person name="Ishii M."/>
            <person name="Igarashi Y."/>
        </authorList>
    </citation>
    <scope>NUCLEOTIDE SEQUENCE [LARGE SCALE GENOMIC DNA]</scope>
    <source>
        <strain evidence="12 13">NBRC 14818</strain>
    </source>
</reference>
<comment type="subcellular location">
    <subcellularLocation>
        <location evidence="1">Cell membrane</location>
        <topology evidence="1">Peripheral membrane protein</topology>
        <orientation evidence="1">Cytoplasmic side</orientation>
    </subcellularLocation>
</comment>
<proteinExistence type="inferred from homology"/>
<name>A0AB33IN03_ACEAC</name>
<evidence type="ECO:0000256" key="9">
    <source>
        <dbReference type="ARBA" id="ARBA00023136"/>
    </source>
</evidence>
<dbReference type="Gene3D" id="1.10.287.1700">
    <property type="match status" value="1"/>
</dbReference>
<keyword evidence="13" id="KW-1185">Reference proteome</keyword>